<evidence type="ECO:0000313" key="8">
    <source>
        <dbReference type="Proteomes" id="UP001596494"/>
    </source>
</evidence>
<dbReference type="SUPFAM" id="SSF50199">
    <property type="entry name" value="Staphylococcal nuclease"/>
    <property type="match status" value="1"/>
</dbReference>
<evidence type="ECO:0000256" key="2">
    <source>
        <dbReference type="ARBA" id="ARBA00022759"/>
    </source>
</evidence>
<dbReference type="RefSeq" id="WP_289214602.1">
    <property type="nucleotide sequence ID" value="NZ_JAPVRC010000001.1"/>
</dbReference>
<name>A0ABW2K4Q9_9BACI</name>
<dbReference type="InterPro" id="IPR003034">
    <property type="entry name" value="SAP_dom"/>
</dbReference>
<evidence type="ECO:0000256" key="3">
    <source>
        <dbReference type="ARBA" id="ARBA00022801"/>
    </source>
</evidence>
<gene>
    <name evidence="7" type="ORF">ACFQMN_09235</name>
</gene>
<dbReference type="SUPFAM" id="SSF68906">
    <property type="entry name" value="SAP domain"/>
    <property type="match status" value="1"/>
</dbReference>
<feature type="region of interest" description="Disordered" evidence="4">
    <location>
        <begin position="519"/>
        <end position="610"/>
    </location>
</feature>
<dbReference type="EMBL" id="JBHTBY010000006">
    <property type="protein sequence ID" value="MFC7321063.1"/>
    <property type="molecule type" value="Genomic_DNA"/>
</dbReference>
<dbReference type="SMART" id="SM00318">
    <property type="entry name" value="SNc"/>
    <property type="match status" value="1"/>
</dbReference>
<dbReference type="Proteomes" id="UP001596494">
    <property type="component" value="Unassembled WGS sequence"/>
</dbReference>
<feature type="compositionally biased region" description="Basic and acidic residues" evidence="4">
    <location>
        <begin position="558"/>
        <end position="610"/>
    </location>
</feature>
<feature type="compositionally biased region" description="Basic and acidic residues" evidence="4">
    <location>
        <begin position="806"/>
        <end position="815"/>
    </location>
</feature>
<dbReference type="InterPro" id="IPR035437">
    <property type="entry name" value="SNase_OB-fold_sf"/>
</dbReference>
<evidence type="ECO:0000259" key="6">
    <source>
        <dbReference type="PROSITE" id="PS50830"/>
    </source>
</evidence>
<reference evidence="8" key="1">
    <citation type="journal article" date="2019" name="Int. J. Syst. Evol. Microbiol.">
        <title>The Global Catalogue of Microorganisms (GCM) 10K type strain sequencing project: providing services to taxonomists for standard genome sequencing and annotation.</title>
        <authorList>
            <consortium name="The Broad Institute Genomics Platform"/>
            <consortium name="The Broad Institute Genome Sequencing Center for Infectious Disease"/>
            <person name="Wu L."/>
            <person name="Ma J."/>
        </authorList>
    </citation>
    <scope>NUCLEOTIDE SEQUENCE [LARGE SCALE GENOMIC DNA]</scope>
    <source>
        <strain evidence="8">CCUG 73951</strain>
    </source>
</reference>
<evidence type="ECO:0000259" key="5">
    <source>
        <dbReference type="PROSITE" id="PS50800"/>
    </source>
</evidence>
<feature type="region of interest" description="Disordered" evidence="4">
    <location>
        <begin position="755"/>
        <end position="823"/>
    </location>
</feature>
<proteinExistence type="predicted"/>
<feature type="compositionally biased region" description="Acidic residues" evidence="4">
    <location>
        <begin position="548"/>
        <end position="557"/>
    </location>
</feature>
<dbReference type="Pfam" id="PF00565">
    <property type="entry name" value="SNase"/>
    <property type="match status" value="1"/>
</dbReference>
<comment type="caution">
    <text evidence="7">The sequence shown here is derived from an EMBL/GenBank/DDBJ whole genome shotgun (WGS) entry which is preliminary data.</text>
</comment>
<dbReference type="Gene3D" id="1.10.720.30">
    <property type="entry name" value="SAP domain"/>
    <property type="match status" value="1"/>
</dbReference>
<evidence type="ECO:0000256" key="4">
    <source>
        <dbReference type="SAM" id="MobiDB-lite"/>
    </source>
</evidence>
<dbReference type="InterPro" id="IPR036361">
    <property type="entry name" value="SAP_dom_sf"/>
</dbReference>
<dbReference type="InterPro" id="IPR016071">
    <property type="entry name" value="Staphylococal_nuclease_OB-fold"/>
</dbReference>
<dbReference type="Gene3D" id="2.40.50.90">
    <property type="match status" value="1"/>
</dbReference>
<feature type="compositionally biased region" description="Acidic residues" evidence="4">
    <location>
        <begin position="758"/>
        <end position="769"/>
    </location>
</feature>
<feature type="domain" description="TNase-like" evidence="6">
    <location>
        <begin position="610"/>
        <end position="741"/>
    </location>
</feature>
<dbReference type="PROSITE" id="PS50830">
    <property type="entry name" value="TNASE_3"/>
    <property type="match status" value="1"/>
</dbReference>
<dbReference type="InterPro" id="IPR002071">
    <property type="entry name" value="Thermonucl_AS"/>
</dbReference>
<sequence>MPHDDFRDEIDLIYMKPLENGLLPGEVILLDWLNGKNFMKATFPLYFEYDYGIDALRSAENLIKENYLEQATIYESLPHFKVAELKEILKHHNLKVSGKKAVLVDRIKEEIPLADLQHHIVDTTLKLTSKGEDVFKKYYYIIPSHKSSSRDGIYYPASAIRFVKQSNHTPSNSEISWGLYTRAKSRYERERNFGLLTIVLINMANQLYNEEDYEHAHNYYLHAFILSTSGLHNGFIIEDPENISPMPTSKRLNQLIEILKLNSNDLKWIFNKSWVELKNTLPHHALDAETCFNCLLAHIEEDEDKFRSLVKNFFNIQTQINETGVSTNEQVYPDIADEKSTPQTSNQPYEQNEKALPKKELVKNLLMSMHSDFIYMVEGGLYKSNEPNQYSAITQTGIFAYSYQKGKLIELEQTHWKKITRASIDFRAMSTLLALNGKVYKIINNSKKVLRTAEEKCNTNIEKQERKWHQKIVGFRTGKAWKMVTAILIYIFLVGTSVDALTEENDNLTDVANTEDVMAETDTEPKNSSNGDGADPNKKDEEELKAAEEEEAEEQKEQEEKYKKEAEEQAQAEKERKEKEAEEKAQAEKEKAEQEAKEKAEAEAAEKKKNETNATLTRVIDGDTIEVSMDGKTEDVRLLLIDTPETVHPSEPVQPYGPEATQFVKDTLSGEEVRVKVGSEERDNYGRLLAYVFIDGETIQEKLLEKGLARTAYLYNDLTMLDEFHAAQQKAIDSGKGVWSIDGYAHKDHDHGYHFEEEHEPEPEPEEPSNDGLLYDPFGPDRDCGDFPDHASAQAFFEAAGGPANDPHDLNRDTDGIACDSLQ</sequence>
<dbReference type="Pfam" id="PF02037">
    <property type="entry name" value="SAP"/>
    <property type="match status" value="1"/>
</dbReference>
<dbReference type="PANTHER" id="PTHR12302:SF3">
    <property type="entry name" value="SERINE_THREONINE-PROTEIN KINASE 31"/>
    <property type="match status" value="1"/>
</dbReference>
<evidence type="ECO:0000313" key="7">
    <source>
        <dbReference type="EMBL" id="MFC7321063.1"/>
    </source>
</evidence>
<dbReference type="CDD" id="cd00175">
    <property type="entry name" value="SNc"/>
    <property type="match status" value="1"/>
</dbReference>
<keyword evidence="8" id="KW-1185">Reference proteome</keyword>
<organism evidence="7 8">
    <name type="scientific">Halobacillus campisalis</name>
    <dbReference type="NCBI Taxonomy" id="435909"/>
    <lineage>
        <taxon>Bacteria</taxon>
        <taxon>Bacillati</taxon>
        <taxon>Bacillota</taxon>
        <taxon>Bacilli</taxon>
        <taxon>Bacillales</taxon>
        <taxon>Bacillaceae</taxon>
        <taxon>Halobacillus</taxon>
    </lineage>
</organism>
<dbReference type="PROSITE" id="PS01123">
    <property type="entry name" value="TNASE_1"/>
    <property type="match status" value="1"/>
</dbReference>
<feature type="compositionally biased region" description="Basic and acidic residues" evidence="4">
    <location>
        <begin position="535"/>
        <end position="547"/>
    </location>
</feature>
<protein>
    <submittedName>
        <fullName evidence="7">Thermonuclease family protein</fullName>
    </submittedName>
</protein>
<feature type="domain" description="SAP" evidence="5">
    <location>
        <begin position="77"/>
        <end position="111"/>
    </location>
</feature>
<evidence type="ECO:0000256" key="1">
    <source>
        <dbReference type="ARBA" id="ARBA00022722"/>
    </source>
</evidence>
<accession>A0ABW2K4Q9</accession>
<dbReference type="SMART" id="SM00513">
    <property type="entry name" value="SAP"/>
    <property type="match status" value="1"/>
</dbReference>
<keyword evidence="2" id="KW-0255">Endonuclease</keyword>
<dbReference type="PANTHER" id="PTHR12302">
    <property type="entry name" value="EBNA2 BINDING PROTEIN P100"/>
    <property type="match status" value="1"/>
</dbReference>
<feature type="compositionally biased region" description="Basic and acidic residues" evidence="4">
    <location>
        <begin position="779"/>
        <end position="789"/>
    </location>
</feature>
<dbReference type="PROSITE" id="PS50800">
    <property type="entry name" value="SAP"/>
    <property type="match status" value="1"/>
</dbReference>
<keyword evidence="3" id="KW-0378">Hydrolase</keyword>
<keyword evidence="1" id="KW-0540">Nuclease</keyword>